<keyword evidence="3" id="KW-1185">Reference proteome</keyword>
<protein>
    <recommendedName>
        <fullName evidence="4">F-box domain-containing protein</fullName>
    </recommendedName>
</protein>
<sequence>MAFNKLPIELNKEIASYIETDEGLCIFRLICHGTYNALDGDHYSFWRQRFHERFDPIDRPFASPAEYKDLYQARRECLKRGAIFVYGNTRAETKCLNIIKDLIKEAHPMLYMPDEGGMPTSKNLEAIHSFILSTNLVTDIFRPHRKSAKLSGLLATIQLVCHHWCIDARFGTEILQFPTSQKMAYESLVNYPIFAGTDKQKVNVEYVLHIMNFFRYHMVREHENTLFEPMETLWALERPHPWNRKLKDGSYKLGIHWRGTYAYLDRNEIKALRADKDENNIYADHNVDQPDRAIQTLHLQFPSKHLPVWPPLFEKYLQSLPKPITPVKTRAQHRSKSPAIDGDPRSIYFNGDGYDDEDFYSAGWLNPLPRQNDIPGWQRMTMMKFFFDAQGRPDEEALWAYEGVVLPGGQIMIGRWWSPDDTALTSKNMYSGPFVFWNVDRSVYGIPERPGELLGPDPDAPDSDSEHETLYAL</sequence>
<evidence type="ECO:0000313" key="2">
    <source>
        <dbReference type="EMBL" id="EON61374.1"/>
    </source>
</evidence>
<dbReference type="OrthoDB" id="3971593at2759"/>
<dbReference type="Proteomes" id="UP000016924">
    <property type="component" value="Unassembled WGS sequence"/>
</dbReference>
<dbReference type="HOGENOM" id="CLU_030054_1_0_1"/>
<dbReference type="RefSeq" id="XP_007776691.1">
    <property type="nucleotide sequence ID" value="XM_007778501.1"/>
</dbReference>
<reference evidence="3" key="1">
    <citation type="submission" date="2012-06" db="EMBL/GenBank/DDBJ databases">
        <title>The genome sequence of Coniosporium apollinis CBS 100218.</title>
        <authorList>
            <consortium name="The Broad Institute Genome Sequencing Platform"/>
            <person name="Cuomo C."/>
            <person name="Gorbushina A."/>
            <person name="Noack S."/>
            <person name="Walker B."/>
            <person name="Young S.K."/>
            <person name="Zeng Q."/>
            <person name="Gargeya S."/>
            <person name="Fitzgerald M."/>
            <person name="Haas B."/>
            <person name="Abouelleil A."/>
            <person name="Alvarado L."/>
            <person name="Arachchi H.M."/>
            <person name="Berlin A.M."/>
            <person name="Chapman S.B."/>
            <person name="Goldberg J."/>
            <person name="Griggs A."/>
            <person name="Gujja S."/>
            <person name="Hansen M."/>
            <person name="Howarth C."/>
            <person name="Imamovic A."/>
            <person name="Larimer J."/>
            <person name="McCowan C."/>
            <person name="Montmayeur A."/>
            <person name="Murphy C."/>
            <person name="Neiman D."/>
            <person name="Pearson M."/>
            <person name="Priest M."/>
            <person name="Roberts A."/>
            <person name="Saif S."/>
            <person name="Shea T."/>
            <person name="Sisk P."/>
            <person name="Sykes S."/>
            <person name="Wortman J."/>
            <person name="Nusbaum C."/>
            <person name="Birren B."/>
        </authorList>
    </citation>
    <scope>NUCLEOTIDE SEQUENCE [LARGE SCALE GENOMIC DNA]</scope>
    <source>
        <strain evidence="3">CBS 100218</strain>
    </source>
</reference>
<gene>
    <name evidence="2" type="ORF">W97_00588</name>
</gene>
<dbReference type="OMA" id="GWQRITF"/>
<evidence type="ECO:0008006" key="4">
    <source>
        <dbReference type="Google" id="ProtNLM"/>
    </source>
</evidence>
<name>R7YHT7_CONA1</name>
<evidence type="ECO:0000256" key="1">
    <source>
        <dbReference type="SAM" id="MobiDB-lite"/>
    </source>
</evidence>
<dbReference type="eggNOG" id="ENOG502S3DJ">
    <property type="taxonomic scope" value="Eukaryota"/>
</dbReference>
<dbReference type="AlphaFoldDB" id="R7YHT7"/>
<dbReference type="GeneID" id="19897899"/>
<evidence type="ECO:0000313" key="3">
    <source>
        <dbReference type="Proteomes" id="UP000016924"/>
    </source>
</evidence>
<feature type="region of interest" description="Disordered" evidence="1">
    <location>
        <begin position="448"/>
        <end position="473"/>
    </location>
</feature>
<feature type="compositionally biased region" description="Basic and acidic residues" evidence="1">
    <location>
        <begin position="464"/>
        <end position="473"/>
    </location>
</feature>
<organism evidence="2 3">
    <name type="scientific">Coniosporium apollinis (strain CBS 100218)</name>
    <name type="common">Rock-inhabiting black yeast</name>
    <dbReference type="NCBI Taxonomy" id="1168221"/>
    <lineage>
        <taxon>Eukaryota</taxon>
        <taxon>Fungi</taxon>
        <taxon>Dikarya</taxon>
        <taxon>Ascomycota</taxon>
        <taxon>Pezizomycotina</taxon>
        <taxon>Dothideomycetes</taxon>
        <taxon>Dothideomycetes incertae sedis</taxon>
        <taxon>Coniosporium</taxon>
    </lineage>
</organism>
<dbReference type="EMBL" id="JH767555">
    <property type="protein sequence ID" value="EON61374.1"/>
    <property type="molecule type" value="Genomic_DNA"/>
</dbReference>
<dbReference type="STRING" id="1168221.R7YHT7"/>
<accession>R7YHT7</accession>
<proteinExistence type="predicted"/>